<dbReference type="RefSeq" id="WP_344747683.1">
    <property type="nucleotide sequence ID" value="NZ_BAAAWW010000136.1"/>
</dbReference>
<gene>
    <name evidence="1" type="ORF">ACFFRH_37655</name>
</gene>
<protein>
    <submittedName>
        <fullName evidence="1">DUF6221 family protein</fullName>
    </submittedName>
</protein>
<keyword evidence="2" id="KW-1185">Reference proteome</keyword>
<name>A0ABV5TQ27_9ACTN</name>
<evidence type="ECO:0000313" key="1">
    <source>
        <dbReference type="EMBL" id="MFB9681237.1"/>
    </source>
</evidence>
<dbReference type="Proteomes" id="UP001589610">
    <property type="component" value="Unassembled WGS sequence"/>
</dbReference>
<dbReference type="InterPro" id="IPR046193">
    <property type="entry name" value="DUF6221"/>
</dbReference>
<comment type="caution">
    <text evidence="1">The sequence shown here is derived from an EMBL/GenBank/DDBJ whole genome shotgun (WGS) entry which is preliminary data.</text>
</comment>
<reference evidence="1 2" key="1">
    <citation type="submission" date="2024-09" db="EMBL/GenBank/DDBJ databases">
        <authorList>
            <person name="Sun Q."/>
            <person name="Mori K."/>
        </authorList>
    </citation>
    <scope>NUCLEOTIDE SEQUENCE [LARGE SCALE GENOMIC DNA]</scope>
    <source>
        <strain evidence="1 2">JCM 3028</strain>
    </source>
</reference>
<dbReference type="Pfam" id="PF19730">
    <property type="entry name" value="DUF6221"/>
    <property type="match status" value="1"/>
</dbReference>
<sequence>MTTEHPIAVFLRARQDEAAAEAQETLDRNAAARARRMGSTLWDEEDARARQDLRDIESKRRILNDVLPEIEYMESVIEGEWGRCIPVADRLLKVLARPASDHDDFDPAWSTE</sequence>
<proteinExistence type="predicted"/>
<accession>A0ABV5TQ27</accession>
<evidence type="ECO:0000313" key="2">
    <source>
        <dbReference type="Proteomes" id="UP001589610"/>
    </source>
</evidence>
<organism evidence="1 2">
    <name type="scientific">Streptosporangium vulgare</name>
    <dbReference type="NCBI Taxonomy" id="46190"/>
    <lineage>
        <taxon>Bacteria</taxon>
        <taxon>Bacillati</taxon>
        <taxon>Actinomycetota</taxon>
        <taxon>Actinomycetes</taxon>
        <taxon>Streptosporangiales</taxon>
        <taxon>Streptosporangiaceae</taxon>
        <taxon>Streptosporangium</taxon>
    </lineage>
</organism>
<dbReference type="EMBL" id="JBHMBS010000031">
    <property type="protein sequence ID" value="MFB9681237.1"/>
    <property type="molecule type" value="Genomic_DNA"/>
</dbReference>